<feature type="transmembrane region" description="Helical" evidence="2">
    <location>
        <begin position="313"/>
        <end position="331"/>
    </location>
</feature>
<feature type="transmembrane region" description="Helical" evidence="2">
    <location>
        <begin position="178"/>
        <end position="198"/>
    </location>
</feature>
<feature type="transmembrane region" description="Helical" evidence="2">
    <location>
        <begin position="235"/>
        <end position="256"/>
    </location>
</feature>
<feature type="transmembrane region" description="Helical" evidence="2">
    <location>
        <begin position="421"/>
        <end position="441"/>
    </location>
</feature>
<dbReference type="STRING" id="1440763.BJI69_20085"/>
<keyword evidence="2" id="KW-0812">Transmembrane</keyword>
<feature type="transmembrane region" description="Helical" evidence="2">
    <location>
        <begin position="338"/>
        <end position="356"/>
    </location>
</feature>
<feature type="transmembrane region" description="Helical" evidence="2">
    <location>
        <begin position="714"/>
        <end position="730"/>
    </location>
</feature>
<feature type="transmembrane region" description="Helical" evidence="2">
    <location>
        <begin position="562"/>
        <end position="580"/>
    </location>
</feature>
<feature type="transmembrane region" description="Helical" evidence="2">
    <location>
        <begin position="262"/>
        <end position="281"/>
    </location>
</feature>
<protein>
    <recommendedName>
        <fullName evidence="5">DUF2339 domain-containing protein</fullName>
    </recommendedName>
</protein>
<feature type="transmembrane region" description="Helical" evidence="2">
    <location>
        <begin position="592"/>
        <end position="609"/>
    </location>
</feature>
<dbReference type="KEGG" id="lrz:BJI69_20085"/>
<reference evidence="4" key="1">
    <citation type="submission" date="2016-09" db="EMBL/GenBank/DDBJ databases">
        <authorList>
            <person name="Lysoe E."/>
        </authorList>
    </citation>
    <scope>NUCLEOTIDE SEQUENCE [LARGE SCALE GENOMIC DNA]</scope>
    <source>
        <strain evidence="4">LJ96T</strain>
    </source>
</reference>
<evidence type="ECO:0000313" key="4">
    <source>
        <dbReference type="Proteomes" id="UP000182987"/>
    </source>
</evidence>
<feature type="transmembrane region" description="Helical" evidence="2">
    <location>
        <begin position="210"/>
        <end position="228"/>
    </location>
</feature>
<feature type="transmembrane region" description="Helical" evidence="2">
    <location>
        <begin position="680"/>
        <end position="702"/>
    </location>
</feature>
<evidence type="ECO:0000256" key="1">
    <source>
        <dbReference type="SAM" id="MobiDB-lite"/>
    </source>
</evidence>
<feature type="transmembrane region" description="Helical" evidence="2">
    <location>
        <begin position="12"/>
        <end position="29"/>
    </location>
</feature>
<dbReference type="Pfam" id="PF10101">
    <property type="entry name" value="DUF2339"/>
    <property type="match status" value="1"/>
</dbReference>
<dbReference type="AlphaFoldDB" id="A0A1L3F054"/>
<feature type="transmembrane region" description="Helical" evidence="2">
    <location>
        <begin position="814"/>
        <end position="832"/>
    </location>
</feature>
<dbReference type="PANTHER" id="PTHR38434:SF1">
    <property type="entry name" value="BLL2549 PROTEIN"/>
    <property type="match status" value="1"/>
</dbReference>
<feature type="transmembrane region" description="Helical" evidence="2">
    <location>
        <begin position="876"/>
        <end position="894"/>
    </location>
</feature>
<dbReference type="Proteomes" id="UP000182987">
    <property type="component" value="Chromosome"/>
</dbReference>
<accession>A0A1L3F054</accession>
<feature type="transmembrane region" description="Helical" evidence="2">
    <location>
        <begin position="503"/>
        <end position="522"/>
    </location>
</feature>
<dbReference type="EMBL" id="CP017480">
    <property type="protein sequence ID" value="APG06664.1"/>
    <property type="molecule type" value="Genomic_DNA"/>
</dbReference>
<feature type="region of interest" description="Disordered" evidence="1">
    <location>
        <begin position="72"/>
        <end position="147"/>
    </location>
</feature>
<keyword evidence="4" id="KW-1185">Reference proteome</keyword>
<feature type="transmembrane region" description="Helical" evidence="2">
    <location>
        <begin position="652"/>
        <end position="673"/>
    </location>
</feature>
<feature type="transmembrane region" description="Helical" evidence="2">
    <location>
        <begin position="528"/>
        <end position="550"/>
    </location>
</feature>
<organism evidence="3 4">
    <name type="scientific">Luteibacter rhizovicinus DSM 16549</name>
    <dbReference type="NCBI Taxonomy" id="1440763"/>
    <lineage>
        <taxon>Bacteria</taxon>
        <taxon>Pseudomonadati</taxon>
        <taxon>Pseudomonadota</taxon>
        <taxon>Gammaproteobacteria</taxon>
        <taxon>Lysobacterales</taxon>
        <taxon>Rhodanobacteraceae</taxon>
        <taxon>Luteibacter</taxon>
    </lineage>
</organism>
<sequence length="941" mass="98730">MVGAFVTQGWEGAVGGLAIGLVWGRMSGLKRDLDEVRRRLATLGTIAGKAGSHAEQGASSETFLGERAEWPGATTIDGAPTVSGPDRPIAGEAGSHIKAEPSPGTGEAGSHIKAEASPIAGTAGSHSSATPPAMPPLPSGGGAPAPRPIFPPPVVPAGPSWVERLVDAGKRWITEGNVPVKVGMLVLFAGVAAFLKYASDQGLFHMPISVRLSLVAVAAIAGVAFGWVQRDKRRSFALALQGGAIGVLVMTVFAAYRLYGLIPATATFALLIVFVAGLGVLAVLQDALAIAVLGLIAGFAAPIIASTGQGNHVALFSYYAVLNLGILGIAWKKAWRVLNVLGFIATFGVGTAWGVLSYRPALFASTEPFLILHFLLYLAVPWLHVMRSPKRERAILDGCLMFGNPLASLLLQGALLDWAPMPLAISALVAAAIYVAIAFAIRQRDDMGLLRETWAVLAVAFATIAVPLALSASVTASVFALEGAGLIWLGFRQARRLPRWAGVFLQLAAAAAWTLATLFTHHTNDLPILNAVFIGSLLLVVGAGIGVWQFDRHGMSRGVSGLARVGLMLWAMAWWLVSFANEIDTFVVDRPLAFGSWLVVLAVTAWILAEACKRVRKLDLGVVLAFSVPLFLFAGMLLALSAANENIQPLAGWPLAGVVVMLVTGWFTLRALVAHRVAAILAATISWVRWLAIGTAAIALAFDFVVTMGQGWKVLAAAMPTLLLAACVLWRPRVIAAPLAVYAEAIRNAVGACAAVALFFAGVIALGAAGEPRPLVFIPVLNPVDLLLIAVLLLTARGISDASTPVEVRRVRPAVLAVMFFIIATSMTLRSVHHLGGVPWDNAMPGSSLAELSLTVVWSIIGVVAWVLGSKRGQRLLWMAGAGTMALVLAKLLLVDRGHLGNLFGIASFIAYGLLCTVIGYLAPAPPRQSAETPPESSHAS</sequence>
<feature type="transmembrane region" description="Helical" evidence="2">
    <location>
        <begin position="362"/>
        <end position="383"/>
    </location>
</feature>
<dbReference type="PIRSF" id="PIRSF035905">
    <property type="entry name" value="UCP035905_mp"/>
    <property type="match status" value="1"/>
</dbReference>
<feature type="transmembrane region" description="Helical" evidence="2">
    <location>
        <begin position="453"/>
        <end position="470"/>
    </location>
</feature>
<feature type="transmembrane region" description="Helical" evidence="2">
    <location>
        <begin position="395"/>
        <end position="415"/>
    </location>
</feature>
<feature type="transmembrane region" description="Helical" evidence="2">
    <location>
        <begin position="775"/>
        <end position="794"/>
    </location>
</feature>
<keyword evidence="2" id="KW-1133">Transmembrane helix</keyword>
<feature type="transmembrane region" description="Helical" evidence="2">
    <location>
        <begin position="900"/>
        <end position="923"/>
    </location>
</feature>
<dbReference type="InterPro" id="IPR014600">
    <property type="entry name" value="UCP035905_mem"/>
</dbReference>
<feature type="transmembrane region" description="Helical" evidence="2">
    <location>
        <begin position="288"/>
        <end position="307"/>
    </location>
</feature>
<keyword evidence="2" id="KW-0472">Membrane</keyword>
<proteinExistence type="predicted"/>
<feature type="transmembrane region" description="Helical" evidence="2">
    <location>
        <begin position="476"/>
        <end position="491"/>
    </location>
</feature>
<feature type="transmembrane region" description="Helical" evidence="2">
    <location>
        <begin position="621"/>
        <end position="640"/>
    </location>
</feature>
<evidence type="ECO:0000256" key="2">
    <source>
        <dbReference type="SAM" id="Phobius"/>
    </source>
</evidence>
<dbReference type="InterPro" id="IPR019286">
    <property type="entry name" value="DUF2339_TM"/>
</dbReference>
<feature type="transmembrane region" description="Helical" evidence="2">
    <location>
        <begin position="852"/>
        <end position="869"/>
    </location>
</feature>
<evidence type="ECO:0008006" key="5">
    <source>
        <dbReference type="Google" id="ProtNLM"/>
    </source>
</evidence>
<evidence type="ECO:0000313" key="3">
    <source>
        <dbReference type="EMBL" id="APG06664.1"/>
    </source>
</evidence>
<gene>
    <name evidence="3" type="ORF">BJI69_20085</name>
</gene>
<name>A0A1L3F054_9GAMM</name>
<dbReference type="PANTHER" id="PTHR38434">
    <property type="entry name" value="BLL2549 PROTEIN"/>
    <property type="match status" value="1"/>
</dbReference>
<feature type="transmembrane region" description="Helical" evidence="2">
    <location>
        <begin position="750"/>
        <end position="769"/>
    </location>
</feature>